<sequence length="38" mass="3909">MRAYSSPVPKPQKCLPGEGVVVLSNNYVPLLTAGPPAG</sequence>
<dbReference type="AlphaFoldDB" id="A0A2P2QW40"/>
<protein>
    <submittedName>
        <fullName evidence="1">Uncharacterized protein</fullName>
    </submittedName>
</protein>
<evidence type="ECO:0000313" key="1">
    <source>
        <dbReference type="EMBL" id="MBX71167.1"/>
    </source>
</evidence>
<proteinExistence type="predicted"/>
<accession>A0A2P2QW40</accession>
<reference evidence="1" key="1">
    <citation type="submission" date="2018-02" db="EMBL/GenBank/DDBJ databases">
        <title>Rhizophora mucronata_Transcriptome.</title>
        <authorList>
            <person name="Meera S.P."/>
            <person name="Sreeshan A."/>
            <person name="Augustine A."/>
        </authorList>
    </citation>
    <scope>NUCLEOTIDE SEQUENCE</scope>
    <source>
        <tissue evidence="1">Leaf</tissue>
    </source>
</reference>
<dbReference type="EMBL" id="GGEC01090683">
    <property type="protein sequence ID" value="MBX71167.1"/>
    <property type="molecule type" value="Transcribed_RNA"/>
</dbReference>
<name>A0A2P2QW40_RHIMU</name>
<organism evidence="1">
    <name type="scientific">Rhizophora mucronata</name>
    <name type="common">Asiatic mangrove</name>
    <dbReference type="NCBI Taxonomy" id="61149"/>
    <lineage>
        <taxon>Eukaryota</taxon>
        <taxon>Viridiplantae</taxon>
        <taxon>Streptophyta</taxon>
        <taxon>Embryophyta</taxon>
        <taxon>Tracheophyta</taxon>
        <taxon>Spermatophyta</taxon>
        <taxon>Magnoliopsida</taxon>
        <taxon>eudicotyledons</taxon>
        <taxon>Gunneridae</taxon>
        <taxon>Pentapetalae</taxon>
        <taxon>rosids</taxon>
        <taxon>fabids</taxon>
        <taxon>Malpighiales</taxon>
        <taxon>Rhizophoraceae</taxon>
        <taxon>Rhizophora</taxon>
    </lineage>
</organism>